<dbReference type="Proteomes" id="UP000075886">
    <property type="component" value="Unassembled WGS sequence"/>
</dbReference>
<dbReference type="EnsemblMetazoa" id="AFAF018834-RA">
    <property type="protein sequence ID" value="AFAF018834-PA"/>
    <property type="gene ID" value="AFAF018834"/>
</dbReference>
<feature type="compositionally biased region" description="Low complexity" evidence="1">
    <location>
        <begin position="44"/>
        <end position="59"/>
    </location>
</feature>
<feature type="region of interest" description="Disordered" evidence="1">
    <location>
        <begin position="44"/>
        <end position="73"/>
    </location>
</feature>
<reference evidence="3" key="1">
    <citation type="submission" date="2014-01" db="EMBL/GenBank/DDBJ databases">
        <title>The Genome Sequence of Anopheles farauti FAR1 (V2).</title>
        <authorList>
            <consortium name="The Broad Institute Genomics Platform"/>
            <person name="Neafsey D.E."/>
            <person name="Besansky N."/>
            <person name="Howell P."/>
            <person name="Walton C."/>
            <person name="Young S.K."/>
            <person name="Zeng Q."/>
            <person name="Gargeya S."/>
            <person name="Fitzgerald M."/>
            <person name="Haas B."/>
            <person name="Abouelleil A."/>
            <person name="Allen A.W."/>
            <person name="Alvarado L."/>
            <person name="Arachchi H.M."/>
            <person name="Berlin A.M."/>
            <person name="Chapman S.B."/>
            <person name="Gainer-Dewar J."/>
            <person name="Goldberg J."/>
            <person name="Griggs A."/>
            <person name="Gujja S."/>
            <person name="Hansen M."/>
            <person name="Howarth C."/>
            <person name="Imamovic A."/>
            <person name="Ireland A."/>
            <person name="Larimer J."/>
            <person name="McCowan C."/>
            <person name="Murphy C."/>
            <person name="Pearson M."/>
            <person name="Poon T.W."/>
            <person name="Priest M."/>
            <person name="Roberts A."/>
            <person name="Saif S."/>
            <person name="Shea T."/>
            <person name="Sisk P."/>
            <person name="Sykes S."/>
            <person name="Wortman J."/>
            <person name="Nusbaum C."/>
            <person name="Birren B."/>
        </authorList>
    </citation>
    <scope>NUCLEOTIDE SEQUENCE [LARGE SCALE GENOMIC DNA]</scope>
    <source>
        <strain evidence="3">FAR1</strain>
    </source>
</reference>
<sequence>MCMTTEGGPPFLLICTSPLTVTLKHSSSPRTSVDATSLLTTQYSGRSSNMSESSGRSFSCRVAGSQDVNPSASEPTKIESVFRICTINRSPILTGRGENTYPWQNSKPGLLVRSGQAYFGRLPRNDDGSLQVKPNRITPLQLFEMSRNFTQTRSFTRTGRALNVMPLQNDSYRLATVPSREIRILSPCTLWN</sequence>
<organism evidence="2 3">
    <name type="scientific">Anopheles farauti</name>
    <dbReference type="NCBI Taxonomy" id="69004"/>
    <lineage>
        <taxon>Eukaryota</taxon>
        <taxon>Metazoa</taxon>
        <taxon>Ecdysozoa</taxon>
        <taxon>Arthropoda</taxon>
        <taxon>Hexapoda</taxon>
        <taxon>Insecta</taxon>
        <taxon>Pterygota</taxon>
        <taxon>Neoptera</taxon>
        <taxon>Endopterygota</taxon>
        <taxon>Diptera</taxon>
        <taxon>Nematocera</taxon>
        <taxon>Culicoidea</taxon>
        <taxon>Culicidae</taxon>
        <taxon>Anophelinae</taxon>
        <taxon>Anopheles</taxon>
    </lineage>
</organism>
<proteinExistence type="predicted"/>
<keyword evidence="3" id="KW-1185">Reference proteome</keyword>
<name>A0A182QXH7_9DIPT</name>
<evidence type="ECO:0000256" key="1">
    <source>
        <dbReference type="SAM" id="MobiDB-lite"/>
    </source>
</evidence>
<reference evidence="2" key="2">
    <citation type="submission" date="2020-05" db="UniProtKB">
        <authorList>
            <consortium name="EnsemblMetazoa"/>
        </authorList>
    </citation>
    <scope>IDENTIFICATION</scope>
    <source>
        <strain evidence="2">FAR1</strain>
    </source>
</reference>
<accession>A0A182QXH7</accession>
<dbReference type="AlphaFoldDB" id="A0A182QXH7"/>
<evidence type="ECO:0000313" key="3">
    <source>
        <dbReference type="Proteomes" id="UP000075886"/>
    </source>
</evidence>
<dbReference type="EMBL" id="AXCN02000020">
    <property type="status" value="NOT_ANNOTATED_CDS"/>
    <property type="molecule type" value="Genomic_DNA"/>
</dbReference>
<protein>
    <submittedName>
        <fullName evidence="2">Uncharacterized protein</fullName>
    </submittedName>
</protein>
<evidence type="ECO:0000313" key="2">
    <source>
        <dbReference type="EnsemblMetazoa" id="AFAF018834-PA"/>
    </source>
</evidence>
<dbReference type="VEuPathDB" id="VectorBase:AFAF018834"/>